<dbReference type="SMART" id="SM00304">
    <property type="entry name" value="HAMP"/>
    <property type="match status" value="1"/>
</dbReference>
<feature type="transmembrane region" description="Helical" evidence="14">
    <location>
        <begin position="162"/>
        <end position="185"/>
    </location>
</feature>
<proteinExistence type="predicted"/>
<dbReference type="InterPro" id="IPR036890">
    <property type="entry name" value="HATPase_C_sf"/>
</dbReference>
<evidence type="ECO:0000256" key="7">
    <source>
        <dbReference type="ARBA" id="ARBA00022692"/>
    </source>
</evidence>
<organism evidence="17 18">
    <name type="scientific">Natranaerovirga pectinivora</name>
    <dbReference type="NCBI Taxonomy" id="682400"/>
    <lineage>
        <taxon>Bacteria</taxon>
        <taxon>Bacillati</taxon>
        <taxon>Bacillota</taxon>
        <taxon>Clostridia</taxon>
        <taxon>Lachnospirales</taxon>
        <taxon>Natranaerovirgaceae</taxon>
        <taxon>Natranaerovirga</taxon>
    </lineage>
</organism>
<protein>
    <recommendedName>
        <fullName evidence="3">histidine kinase</fullName>
        <ecNumber evidence="3">2.7.13.3</ecNumber>
    </recommendedName>
</protein>
<evidence type="ECO:0000256" key="5">
    <source>
        <dbReference type="ARBA" id="ARBA00022553"/>
    </source>
</evidence>
<dbReference type="FunFam" id="3.30.565.10:FF:000006">
    <property type="entry name" value="Sensor histidine kinase WalK"/>
    <property type="match status" value="1"/>
</dbReference>
<evidence type="ECO:0000256" key="14">
    <source>
        <dbReference type="SAM" id="Phobius"/>
    </source>
</evidence>
<dbReference type="EC" id="2.7.13.3" evidence="3"/>
<reference evidence="17 18" key="1">
    <citation type="submission" date="2019-03" db="EMBL/GenBank/DDBJ databases">
        <title>Genomic Encyclopedia of Type Strains, Phase IV (KMG-IV): sequencing the most valuable type-strain genomes for metagenomic binning, comparative biology and taxonomic classification.</title>
        <authorList>
            <person name="Goeker M."/>
        </authorList>
    </citation>
    <scope>NUCLEOTIDE SEQUENCE [LARGE SCALE GENOMIC DNA]</scope>
    <source>
        <strain evidence="17 18">DSM 24629</strain>
    </source>
</reference>
<evidence type="ECO:0000259" key="15">
    <source>
        <dbReference type="PROSITE" id="PS50109"/>
    </source>
</evidence>
<dbReference type="OrthoDB" id="335833at2"/>
<dbReference type="Gene3D" id="3.30.565.10">
    <property type="entry name" value="Histidine kinase-like ATPase, C-terminal domain"/>
    <property type="match status" value="1"/>
</dbReference>
<dbReference type="PROSITE" id="PS50109">
    <property type="entry name" value="HIS_KIN"/>
    <property type="match status" value="1"/>
</dbReference>
<dbReference type="InterPro" id="IPR003661">
    <property type="entry name" value="HisK_dim/P_dom"/>
</dbReference>
<dbReference type="PANTHER" id="PTHR45528:SF1">
    <property type="entry name" value="SENSOR HISTIDINE KINASE CPXA"/>
    <property type="match status" value="1"/>
</dbReference>
<evidence type="ECO:0000256" key="3">
    <source>
        <dbReference type="ARBA" id="ARBA00012438"/>
    </source>
</evidence>
<dbReference type="InterPro" id="IPR005467">
    <property type="entry name" value="His_kinase_dom"/>
</dbReference>
<evidence type="ECO:0000256" key="4">
    <source>
        <dbReference type="ARBA" id="ARBA00022475"/>
    </source>
</evidence>
<keyword evidence="4" id="KW-1003">Cell membrane</keyword>
<evidence type="ECO:0000256" key="6">
    <source>
        <dbReference type="ARBA" id="ARBA00022679"/>
    </source>
</evidence>
<name>A0A4R3MRR4_9FIRM</name>
<dbReference type="InterPro" id="IPR003594">
    <property type="entry name" value="HATPase_dom"/>
</dbReference>
<accession>A0A4R3MRR4</accession>
<evidence type="ECO:0000256" key="2">
    <source>
        <dbReference type="ARBA" id="ARBA00004651"/>
    </source>
</evidence>
<gene>
    <name evidence="17" type="ORF">EDC18_103182</name>
</gene>
<keyword evidence="10" id="KW-0067">ATP-binding</keyword>
<keyword evidence="7 14" id="KW-0812">Transmembrane</keyword>
<comment type="subcellular location">
    <subcellularLocation>
        <location evidence="2">Cell membrane</location>
        <topology evidence="2">Multi-pass membrane protein</topology>
    </subcellularLocation>
</comment>
<sequence length="473" mass="54756">MGIIKSPLKVVVFYLAFSLLTLLISYLIFSRIFHNENQVYTFNEVRLLTNNTMLLIEEHYDGLQDELVVDKLIEDINQYNSSLEVINTEGQIVFDSNNKNIYDENKYVDIRHNIHYDASFQRNIDAFVRFSFPVVVESRQVANAIFYLPSRLVVKDNLMQNIVLSIMPIVVVLVILFISLAIFYLNFRQKVIKPINELEKSAVEIGRGNLDGKIIYSEDNELGRFCRSFDFMRMELKDSLERQSTYEKERKEFITKISHDLRTPVASIKAYVEGLKDGVANNPEKVDKYLNVIDNKTNSLVRLIEDLFQHSLRDLGKFSINKSEQYSKDLLTRMISPFIVQLENGPLQLIVKGDFPNVLINVDEVRLEQVIVNLIHNAIKYTPDKGRIIFSVRNEEEELIVSVRDTGYGVATEEMNRIFDSFYRGERFKGRDFDGSGLGLSICKYIVEEHGGRIWVESRMNEGSLFCFSIPKV</sequence>
<dbReference type="EMBL" id="SMAL01000003">
    <property type="protein sequence ID" value="TCT15477.1"/>
    <property type="molecule type" value="Genomic_DNA"/>
</dbReference>
<evidence type="ECO:0000313" key="18">
    <source>
        <dbReference type="Proteomes" id="UP000294902"/>
    </source>
</evidence>
<dbReference type="PROSITE" id="PS50885">
    <property type="entry name" value="HAMP"/>
    <property type="match status" value="1"/>
</dbReference>
<feature type="domain" description="HAMP" evidence="16">
    <location>
        <begin position="189"/>
        <end position="241"/>
    </location>
</feature>
<dbReference type="PANTHER" id="PTHR45528">
    <property type="entry name" value="SENSOR HISTIDINE KINASE CPXA"/>
    <property type="match status" value="1"/>
</dbReference>
<comment type="caution">
    <text evidence="17">The sequence shown here is derived from an EMBL/GenBank/DDBJ whole genome shotgun (WGS) entry which is preliminary data.</text>
</comment>
<evidence type="ECO:0000256" key="8">
    <source>
        <dbReference type="ARBA" id="ARBA00022741"/>
    </source>
</evidence>
<dbReference type="RefSeq" id="WP_132251206.1">
    <property type="nucleotide sequence ID" value="NZ_SMAL01000003.1"/>
</dbReference>
<dbReference type="CDD" id="cd06225">
    <property type="entry name" value="HAMP"/>
    <property type="match status" value="1"/>
</dbReference>
<keyword evidence="5" id="KW-0597">Phosphoprotein</keyword>
<dbReference type="SUPFAM" id="SSF55874">
    <property type="entry name" value="ATPase domain of HSP90 chaperone/DNA topoisomerase II/histidine kinase"/>
    <property type="match status" value="1"/>
</dbReference>
<dbReference type="Gene3D" id="6.10.340.10">
    <property type="match status" value="1"/>
</dbReference>
<dbReference type="InterPro" id="IPR050398">
    <property type="entry name" value="HssS/ArlS-like"/>
</dbReference>
<evidence type="ECO:0000256" key="13">
    <source>
        <dbReference type="ARBA" id="ARBA00023136"/>
    </source>
</evidence>
<dbReference type="SMART" id="SM00388">
    <property type="entry name" value="HisKA"/>
    <property type="match status" value="1"/>
</dbReference>
<dbReference type="Pfam" id="PF00512">
    <property type="entry name" value="HisKA"/>
    <property type="match status" value="1"/>
</dbReference>
<evidence type="ECO:0000256" key="1">
    <source>
        <dbReference type="ARBA" id="ARBA00000085"/>
    </source>
</evidence>
<dbReference type="GO" id="GO:0005524">
    <property type="term" value="F:ATP binding"/>
    <property type="evidence" value="ECO:0007669"/>
    <property type="project" value="UniProtKB-KW"/>
</dbReference>
<evidence type="ECO:0000256" key="11">
    <source>
        <dbReference type="ARBA" id="ARBA00022989"/>
    </source>
</evidence>
<keyword evidence="13 14" id="KW-0472">Membrane</keyword>
<dbReference type="GO" id="GO:0000155">
    <property type="term" value="F:phosphorelay sensor kinase activity"/>
    <property type="evidence" value="ECO:0007669"/>
    <property type="project" value="InterPro"/>
</dbReference>
<dbReference type="InterPro" id="IPR004358">
    <property type="entry name" value="Sig_transdc_His_kin-like_C"/>
</dbReference>
<evidence type="ECO:0000256" key="10">
    <source>
        <dbReference type="ARBA" id="ARBA00022840"/>
    </source>
</evidence>
<dbReference type="InterPro" id="IPR003660">
    <property type="entry name" value="HAMP_dom"/>
</dbReference>
<dbReference type="PRINTS" id="PR00344">
    <property type="entry name" value="BCTRLSENSOR"/>
</dbReference>
<dbReference type="InterPro" id="IPR036097">
    <property type="entry name" value="HisK_dim/P_sf"/>
</dbReference>
<dbReference type="Gene3D" id="1.10.287.130">
    <property type="match status" value="1"/>
</dbReference>
<evidence type="ECO:0000259" key="16">
    <source>
        <dbReference type="PROSITE" id="PS50885"/>
    </source>
</evidence>
<dbReference type="FunFam" id="1.10.287.130:FF:000001">
    <property type="entry name" value="Two-component sensor histidine kinase"/>
    <property type="match status" value="1"/>
</dbReference>
<dbReference type="Pfam" id="PF02518">
    <property type="entry name" value="HATPase_c"/>
    <property type="match status" value="1"/>
</dbReference>
<keyword evidence="8" id="KW-0547">Nucleotide-binding</keyword>
<dbReference type="GO" id="GO:0005886">
    <property type="term" value="C:plasma membrane"/>
    <property type="evidence" value="ECO:0007669"/>
    <property type="project" value="UniProtKB-SubCell"/>
</dbReference>
<evidence type="ECO:0000313" key="17">
    <source>
        <dbReference type="EMBL" id="TCT15477.1"/>
    </source>
</evidence>
<keyword evidence="18" id="KW-1185">Reference proteome</keyword>
<keyword evidence="12" id="KW-0902">Two-component regulatory system</keyword>
<feature type="domain" description="Histidine kinase" evidence="15">
    <location>
        <begin position="256"/>
        <end position="473"/>
    </location>
</feature>
<dbReference type="SUPFAM" id="SSF47384">
    <property type="entry name" value="Homodimeric domain of signal transducing histidine kinase"/>
    <property type="match status" value="1"/>
</dbReference>
<dbReference type="CDD" id="cd00082">
    <property type="entry name" value="HisKA"/>
    <property type="match status" value="1"/>
</dbReference>
<keyword evidence="11 14" id="KW-1133">Transmembrane helix</keyword>
<evidence type="ECO:0000256" key="12">
    <source>
        <dbReference type="ARBA" id="ARBA00023012"/>
    </source>
</evidence>
<comment type="catalytic activity">
    <reaction evidence="1">
        <text>ATP + protein L-histidine = ADP + protein N-phospho-L-histidine.</text>
        <dbReference type="EC" id="2.7.13.3"/>
    </reaction>
</comment>
<dbReference type="SUPFAM" id="SSF158472">
    <property type="entry name" value="HAMP domain-like"/>
    <property type="match status" value="1"/>
</dbReference>
<dbReference type="AlphaFoldDB" id="A0A4R3MRR4"/>
<keyword evidence="9" id="KW-0418">Kinase</keyword>
<feature type="transmembrane region" description="Helical" evidence="14">
    <location>
        <begin position="12"/>
        <end position="33"/>
    </location>
</feature>
<dbReference type="SMART" id="SM00387">
    <property type="entry name" value="HATPase_c"/>
    <property type="match status" value="1"/>
</dbReference>
<dbReference type="Proteomes" id="UP000294902">
    <property type="component" value="Unassembled WGS sequence"/>
</dbReference>
<evidence type="ECO:0000256" key="9">
    <source>
        <dbReference type="ARBA" id="ARBA00022777"/>
    </source>
</evidence>
<keyword evidence="6" id="KW-0808">Transferase</keyword>